<dbReference type="EMBL" id="CAJZBQ010000013">
    <property type="protein sequence ID" value="CAG9315382.1"/>
    <property type="molecule type" value="Genomic_DNA"/>
</dbReference>
<organism evidence="8 9">
    <name type="scientific">Blepharisma stoltei</name>
    <dbReference type="NCBI Taxonomy" id="1481888"/>
    <lineage>
        <taxon>Eukaryota</taxon>
        <taxon>Sar</taxon>
        <taxon>Alveolata</taxon>
        <taxon>Ciliophora</taxon>
        <taxon>Postciliodesmatophora</taxon>
        <taxon>Heterotrichea</taxon>
        <taxon>Heterotrichida</taxon>
        <taxon>Blepharismidae</taxon>
        <taxon>Blepharisma</taxon>
    </lineage>
</organism>
<evidence type="ECO:0000313" key="9">
    <source>
        <dbReference type="Proteomes" id="UP001162131"/>
    </source>
</evidence>
<name>A0AAU9IQ89_9CILI</name>
<evidence type="ECO:0000256" key="6">
    <source>
        <dbReference type="SAM" id="MobiDB-lite"/>
    </source>
</evidence>
<dbReference type="InterPro" id="IPR000504">
    <property type="entry name" value="RRM_dom"/>
</dbReference>
<comment type="subcellular location">
    <subcellularLocation>
        <location evidence="1">Nucleus</location>
    </subcellularLocation>
</comment>
<keyword evidence="3" id="KW-0175">Coiled coil</keyword>
<dbReference type="CDD" id="cd00590">
    <property type="entry name" value="RRM_SF"/>
    <property type="match status" value="1"/>
</dbReference>
<dbReference type="GO" id="GO:0003723">
    <property type="term" value="F:RNA binding"/>
    <property type="evidence" value="ECO:0007669"/>
    <property type="project" value="UniProtKB-UniRule"/>
</dbReference>
<evidence type="ECO:0000256" key="1">
    <source>
        <dbReference type="ARBA" id="ARBA00004123"/>
    </source>
</evidence>
<gene>
    <name evidence="8" type="ORF">BSTOLATCC_MIC13155</name>
</gene>
<keyword evidence="9" id="KW-1185">Reference proteome</keyword>
<dbReference type="SUPFAM" id="SSF54928">
    <property type="entry name" value="RNA-binding domain, RBD"/>
    <property type="match status" value="1"/>
</dbReference>
<feature type="domain" description="RRM" evidence="7">
    <location>
        <begin position="132"/>
        <end position="198"/>
    </location>
</feature>
<dbReference type="InterPro" id="IPR011990">
    <property type="entry name" value="TPR-like_helical_dom_sf"/>
</dbReference>
<dbReference type="InterPro" id="IPR012677">
    <property type="entry name" value="Nucleotide-bd_a/b_plait_sf"/>
</dbReference>
<keyword evidence="4" id="KW-0539">Nucleus</keyword>
<feature type="region of interest" description="Disordered" evidence="6">
    <location>
        <begin position="1"/>
        <end position="36"/>
    </location>
</feature>
<keyword evidence="2" id="KW-0677">Repeat</keyword>
<sequence>MATISSLRGSEIPMLDKPSSPLSCPSKTQRKHPLYPIPRKESPYSWAKKAEYIEKNLEKAEFYYKTAISNGERVESSVKDLAGVLHQQGKTQEACELLIKYQHLFSNDASKYENLLESLKKQVVPTGNSLNKTIKISGTKLPMTTDFVKSLFSNFSRIKSIEVKDDYAILNFSSHSAARKTIETFRSEESLNLEWINSNGDIIGSVILKKRTSEFSLFAGEKSGVKFLDRVRDYTYFPERPVQESEDLIDDILEKSIWSYFTMNPSESDILPAVCP</sequence>
<dbReference type="Proteomes" id="UP001162131">
    <property type="component" value="Unassembled WGS sequence"/>
</dbReference>
<dbReference type="AlphaFoldDB" id="A0AAU9IQ89"/>
<reference evidence="8" key="1">
    <citation type="submission" date="2021-09" db="EMBL/GenBank/DDBJ databases">
        <authorList>
            <consortium name="AG Swart"/>
            <person name="Singh M."/>
            <person name="Singh A."/>
            <person name="Seah K."/>
            <person name="Emmerich C."/>
        </authorList>
    </citation>
    <scope>NUCLEOTIDE SEQUENCE</scope>
    <source>
        <strain evidence="8">ATCC30299</strain>
    </source>
</reference>
<dbReference type="GO" id="GO:0005634">
    <property type="term" value="C:nucleus"/>
    <property type="evidence" value="ECO:0007669"/>
    <property type="project" value="UniProtKB-SubCell"/>
</dbReference>
<evidence type="ECO:0000256" key="2">
    <source>
        <dbReference type="ARBA" id="ARBA00022737"/>
    </source>
</evidence>
<dbReference type="PROSITE" id="PS50102">
    <property type="entry name" value="RRM"/>
    <property type="match status" value="1"/>
</dbReference>
<proteinExistence type="predicted"/>
<dbReference type="PANTHER" id="PTHR36326">
    <property type="entry name" value="PROTEIN POLLENLESS 3-LIKE 2"/>
    <property type="match status" value="1"/>
</dbReference>
<dbReference type="Gene3D" id="3.30.70.330">
    <property type="match status" value="1"/>
</dbReference>
<dbReference type="SUPFAM" id="SSF48452">
    <property type="entry name" value="TPR-like"/>
    <property type="match status" value="1"/>
</dbReference>
<evidence type="ECO:0000256" key="4">
    <source>
        <dbReference type="ARBA" id="ARBA00023242"/>
    </source>
</evidence>
<dbReference type="PANTHER" id="PTHR36326:SF7">
    <property type="entry name" value="PROTEIN POLLENLESS 3-LIKE 2"/>
    <property type="match status" value="1"/>
</dbReference>
<evidence type="ECO:0000256" key="5">
    <source>
        <dbReference type="PROSITE-ProRule" id="PRU00176"/>
    </source>
</evidence>
<evidence type="ECO:0000256" key="3">
    <source>
        <dbReference type="ARBA" id="ARBA00023054"/>
    </source>
</evidence>
<protein>
    <recommendedName>
        <fullName evidence="7">RRM domain-containing protein</fullName>
    </recommendedName>
</protein>
<evidence type="ECO:0000259" key="7">
    <source>
        <dbReference type="PROSITE" id="PS50102"/>
    </source>
</evidence>
<accession>A0AAU9IQ89</accession>
<comment type="caution">
    <text evidence="8">The sequence shown here is derived from an EMBL/GenBank/DDBJ whole genome shotgun (WGS) entry which is preliminary data.</text>
</comment>
<dbReference type="InterPro" id="IPR044961">
    <property type="entry name" value="MS5/SDI1"/>
</dbReference>
<dbReference type="InterPro" id="IPR035979">
    <property type="entry name" value="RBD_domain_sf"/>
</dbReference>
<evidence type="ECO:0000313" key="8">
    <source>
        <dbReference type="EMBL" id="CAG9315382.1"/>
    </source>
</evidence>
<keyword evidence="5" id="KW-0694">RNA-binding</keyword>